<evidence type="ECO:0000256" key="3">
    <source>
        <dbReference type="RuleBase" id="RU361235"/>
    </source>
</evidence>
<feature type="domain" description="Carboxylesterase type B" evidence="4">
    <location>
        <begin position="36"/>
        <end position="534"/>
    </location>
</feature>
<evidence type="ECO:0000256" key="2">
    <source>
        <dbReference type="ARBA" id="ARBA00022801"/>
    </source>
</evidence>
<feature type="signal peptide" evidence="3">
    <location>
        <begin position="1"/>
        <end position="27"/>
    </location>
</feature>
<evidence type="ECO:0000313" key="5">
    <source>
        <dbReference type="EMBL" id="EPT01893.1"/>
    </source>
</evidence>
<dbReference type="OrthoDB" id="408631at2759"/>
<dbReference type="PANTHER" id="PTHR43918">
    <property type="entry name" value="ACETYLCHOLINESTERASE"/>
    <property type="match status" value="1"/>
</dbReference>
<accession>S8EB97</accession>
<organism evidence="5 6">
    <name type="scientific">Fomitopsis schrenkii</name>
    <name type="common">Brown rot fungus</name>
    <dbReference type="NCBI Taxonomy" id="2126942"/>
    <lineage>
        <taxon>Eukaryota</taxon>
        <taxon>Fungi</taxon>
        <taxon>Dikarya</taxon>
        <taxon>Basidiomycota</taxon>
        <taxon>Agaricomycotina</taxon>
        <taxon>Agaricomycetes</taxon>
        <taxon>Polyporales</taxon>
        <taxon>Fomitopsis</taxon>
    </lineage>
</organism>
<dbReference type="InterPro" id="IPR050654">
    <property type="entry name" value="AChE-related_enzymes"/>
</dbReference>
<gene>
    <name evidence="5" type="ORF">FOMPIDRAFT_1119394</name>
</gene>
<sequence>MAPATALSSWVAALALAFLGRTALVSGWATPPNATTLNGTYVGVYNAEYGQDFFLGVPYAQPPLGALRFANPRSLNTSFDGLRDAKEYSDECVGYGSDQWGYAVNEDCLYVNVIRPANYSSYGEPLPVGVWIHGGGFFEGGAPDLRYNLSFIVQNGVEIDKPFIGVSFNYRLSAWGFLASGQVAGEGTSNMGLRDQRLALHWIQENIGAFGGDPTKVTIWGESAGAMSVGYHLVAYNGRDDHLFRGAIMESGNSVQPGAQYTADYFDATYEALVDSVNCTAAVDVLGCLRSVPFDALNAAVNTTNATAWQPVLDGDFIARFASYQLDAGDYVHVPIISGANSDEGTAFGPVGINTTGEFLEFLEAGGGRYPPLAPELAQQILDAYPDDPCQGIPADLGCTRLNGSYGAQYRRTSAFTGDAVFIAFRRFQCQTWAAGGTPAYCYRFNTRPNGIPPEVGVTHFQEVAFVFDNTAGYGYDVVASDPFEDVPASYFALAKLMSRSWASFIHELDPNAFRAGDAETETPLWPVYDNTDPQDFVWDADVTQLAYPEPDTLRAEGISTIISLSRAFHR</sequence>
<keyword evidence="6" id="KW-1185">Reference proteome</keyword>
<dbReference type="InParanoid" id="S8EB97"/>
<dbReference type="InterPro" id="IPR019826">
    <property type="entry name" value="Carboxylesterase_B_AS"/>
</dbReference>
<dbReference type="PROSITE" id="PS00122">
    <property type="entry name" value="CARBOXYLESTERASE_B_1"/>
    <property type="match status" value="1"/>
</dbReference>
<evidence type="ECO:0000256" key="1">
    <source>
        <dbReference type="ARBA" id="ARBA00005964"/>
    </source>
</evidence>
<dbReference type="HOGENOM" id="CLU_006586_10_6_1"/>
<dbReference type="STRING" id="743788.S8EB97"/>
<dbReference type="PANTHER" id="PTHR43918:SF4">
    <property type="entry name" value="CARBOXYLIC ESTER HYDROLASE"/>
    <property type="match status" value="1"/>
</dbReference>
<dbReference type="PROSITE" id="PS00941">
    <property type="entry name" value="CARBOXYLESTERASE_B_2"/>
    <property type="match status" value="1"/>
</dbReference>
<dbReference type="Proteomes" id="UP000015241">
    <property type="component" value="Unassembled WGS sequence"/>
</dbReference>
<evidence type="ECO:0000259" key="4">
    <source>
        <dbReference type="Pfam" id="PF00135"/>
    </source>
</evidence>
<name>S8EB97_FOMSC</name>
<evidence type="ECO:0000313" key="6">
    <source>
        <dbReference type="Proteomes" id="UP000015241"/>
    </source>
</evidence>
<dbReference type="ESTHER" id="fompi-s8eb97">
    <property type="family name" value="Fungal_carboxylesterase_lipase"/>
</dbReference>
<dbReference type="SUPFAM" id="SSF53474">
    <property type="entry name" value="alpha/beta-Hydrolases"/>
    <property type="match status" value="1"/>
</dbReference>
<dbReference type="InterPro" id="IPR019819">
    <property type="entry name" value="Carboxylesterase_B_CS"/>
</dbReference>
<dbReference type="InterPro" id="IPR029058">
    <property type="entry name" value="AB_hydrolase_fold"/>
</dbReference>
<dbReference type="eggNOG" id="KOG4389">
    <property type="taxonomic scope" value="Eukaryota"/>
</dbReference>
<dbReference type="AlphaFoldDB" id="S8EB97"/>
<proteinExistence type="inferred from homology"/>
<comment type="similarity">
    <text evidence="1 3">Belongs to the type-B carboxylesterase/lipase family.</text>
</comment>
<keyword evidence="3" id="KW-0732">Signal</keyword>
<dbReference type="InterPro" id="IPR002018">
    <property type="entry name" value="CarbesteraseB"/>
</dbReference>
<dbReference type="EMBL" id="KE504139">
    <property type="protein sequence ID" value="EPT01893.1"/>
    <property type="molecule type" value="Genomic_DNA"/>
</dbReference>
<dbReference type="Gene3D" id="3.40.50.1820">
    <property type="entry name" value="alpha/beta hydrolase"/>
    <property type="match status" value="1"/>
</dbReference>
<protein>
    <recommendedName>
        <fullName evidence="3">Carboxylic ester hydrolase</fullName>
        <ecNumber evidence="3">3.1.1.-</ecNumber>
    </recommendedName>
</protein>
<dbReference type="EC" id="3.1.1.-" evidence="3"/>
<reference evidence="5 6" key="1">
    <citation type="journal article" date="2012" name="Science">
        <title>The Paleozoic origin of enzymatic lignin decomposition reconstructed from 31 fungal genomes.</title>
        <authorList>
            <person name="Floudas D."/>
            <person name="Binder M."/>
            <person name="Riley R."/>
            <person name="Barry K."/>
            <person name="Blanchette R.A."/>
            <person name="Henrissat B."/>
            <person name="Martinez A.T."/>
            <person name="Otillar R."/>
            <person name="Spatafora J.W."/>
            <person name="Yadav J.S."/>
            <person name="Aerts A."/>
            <person name="Benoit I."/>
            <person name="Boyd A."/>
            <person name="Carlson A."/>
            <person name="Copeland A."/>
            <person name="Coutinho P.M."/>
            <person name="de Vries R.P."/>
            <person name="Ferreira P."/>
            <person name="Findley K."/>
            <person name="Foster B."/>
            <person name="Gaskell J."/>
            <person name="Glotzer D."/>
            <person name="Gorecki P."/>
            <person name="Heitman J."/>
            <person name="Hesse C."/>
            <person name="Hori C."/>
            <person name="Igarashi K."/>
            <person name="Jurgens J.A."/>
            <person name="Kallen N."/>
            <person name="Kersten P."/>
            <person name="Kohler A."/>
            <person name="Kuees U."/>
            <person name="Kumar T.K.A."/>
            <person name="Kuo A."/>
            <person name="LaButti K."/>
            <person name="Larrondo L.F."/>
            <person name="Lindquist E."/>
            <person name="Ling A."/>
            <person name="Lombard V."/>
            <person name="Lucas S."/>
            <person name="Lundell T."/>
            <person name="Martin R."/>
            <person name="McLaughlin D.J."/>
            <person name="Morgenstern I."/>
            <person name="Morin E."/>
            <person name="Murat C."/>
            <person name="Nagy L.G."/>
            <person name="Nolan M."/>
            <person name="Ohm R.A."/>
            <person name="Patyshakuliyeva A."/>
            <person name="Rokas A."/>
            <person name="Ruiz-Duenas F.J."/>
            <person name="Sabat G."/>
            <person name="Salamov A."/>
            <person name="Samejima M."/>
            <person name="Schmutz J."/>
            <person name="Slot J.C."/>
            <person name="St John F."/>
            <person name="Stenlid J."/>
            <person name="Sun H."/>
            <person name="Sun S."/>
            <person name="Syed K."/>
            <person name="Tsang A."/>
            <person name="Wiebenga A."/>
            <person name="Young D."/>
            <person name="Pisabarro A."/>
            <person name="Eastwood D.C."/>
            <person name="Martin F."/>
            <person name="Cullen D."/>
            <person name="Grigoriev I.V."/>
            <person name="Hibbett D.S."/>
        </authorList>
    </citation>
    <scope>NUCLEOTIDE SEQUENCE</scope>
    <source>
        <strain evidence="6">FP-58527</strain>
    </source>
</reference>
<dbReference type="GO" id="GO:0052689">
    <property type="term" value="F:carboxylic ester hydrolase activity"/>
    <property type="evidence" value="ECO:0007669"/>
    <property type="project" value="TreeGrafter"/>
</dbReference>
<feature type="chain" id="PRO_5005146762" description="Carboxylic ester hydrolase" evidence="3">
    <location>
        <begin position="28"/>
        <end position="571"/>
    </location>
</feature>
<keyword evidence="2 3" id="KW-0378">Hydrolase</keyword>
<dbReference type="Pfam" id="PF00135">
    <property type="entry name" value="COesterase"/>
    <property type="match status" value="1"/>
</dbReference>